<dbReference type="Proteomes" id="UP000694941">
    <property type="component" value="Unplaced"/>
</dbReference>
<feature type="domain" description="Ubiquinol-cytochrome c chaperone" evidence="2">
    <location>
        <begin position="128"/>
        <end position="264"/>
    </location>
</feature>
<proteinExistence type="inferred from homology"/>
<dbReference type="InterPro" id="IPR007129">
    <property type="entry name" value="Ubiqinol_cyt_c_chaperone_CPB3"/>
</dbReference>
<evidence type="ECO:0000313" key="5">
    <source>
        <dbReference type="RefSeq" id="XP_013774483.1"/>
    </source>
</evidence>
<dbReference type="PANTHER" id="PTHR12184">
    <property type="entry name" value="UBIQUINOL-CYTOCHROME C REDUCTASE COMPLEX ASSEMBLY FACTOR 1 FAMILY MEMBER"/>
    <property type="match status" value="1"/>
</dbReference>
<dbReference type="RefSeq" id="XP_022241719.1">
    <property type="nucleotide sequence ID" value="XM_022386011.1"/>
</dbReference>
<comment type="similarity">
    <text evidence="1">Belongs to the CBP3 family.</text>
</comment>
<keyword evidence="3" id="KW-1185">Reference proteome</keyword>
<sequence length="281" mass="32419">MILSCLKVQVGLYTRFLQPLKQDIVLYQWCCAMTLCTKGSELQHAGHYLCELNHLPRFHAFERMLGHSCKWNYPIKSSFPDVATGGILSKVRRKLGLLEVSKMRLMASAVFLYEACVDDVNISTFFTRYQLPDTFLSWFLVMELHVWMCLVRVMKEGDKGRFVRNKVVEAMWKDVDMRLSKLGESSAAKKREGKKELLSHFQASLFSYDEGLLSDDKILAAAIWRILFCYSCTSPILLEELVHYVRKQVDYLDSQSSEAIITKGKLQWAPLSESLCVRKFT</sequence>
<dbReference type="RefSeq" id="XP_013774475.1">
    <property type="nucleotide sequence ID" value="XM_013919021.2"/>
</dbReference>
<name>A0ABM1B481_LIMPO</name>
<evidence type="ECO:0000259" key="2">
    <source>
        <dbReference type="Pfam" id="PF03981"/>
    </source>
</evidence>
<dbReference type="RefSeq" id="XP_013774483.1">
    <property type="nucleotide sequence ID" value="XM_013919029.2"/>
</dbReference>
<dbReference type="GeneID" id="106459401"/>
<protein>
    <submittedName>
        <fullName evidence="4 5">Ubiquinol-cytochrome-c reductase complex assembly factor 1-like</fullName>
    </submittedName>
</protein>
<evidence type="ECO:0000256" key="1">
    <source>
        <dbReference type="ARBA" id="ARBA00006407"/>
    </source>
</evidence>
<evidence type="ECO:0000313" key="6">
    <source>
        <dbReference type="RefSeq" id="XP_022241719.1"/>
    </source>
</evidence>
<gene>
    <name evidence="4 5 6" type="primary">LOC106459401</name>
</gene>
<accession>A0ABM1B481</accession>
<dbReference type="Pfam" id="PF03981">
    <property type="entry name" value="Ubiq_cyt_C_chap"/>
    <property type="match status" value="1"/>
</dbReference>
<evidence type="ECO:0000313" key="3">
    <source>
        <dbReference type="Proteomes" id="UP000694941"/>
    </source>
</evidence>
<dbReference type="PANTHER" id="PTHR12184:SF1">
    <property type="entry name" value="UBIQUINOL-CYTOCHROME-C REDUCTASE COMPLEX ASSEMBLY FACTOR 1"/>
    <property type="match status" value="1"/>
</dbReference>
<reference evidence="4 5" key="1">
    <citation type="submission" date="2025-05" db="UniProtKB">
        <authorList>
            <consortium name="RefSeq"/>
        </authorList>
    </citation>
    <scope>IDENTIFICATION</scope>
    <source>
        <tissue evidence="4 5">Muscle</tissue>
    </source>
</reference>
<organism evidence="3 4">
    <name type="scientific">Limulus polyphemus</name>
    <name type="common">Atlantic horseshoe crab</name>
    <dbReference type="NCBI Taxonomy" id="6850"/>
    <lineage>
        <taxon>Eukaryota</taxon>
        <taxon>Metazoa</taxon>
        <taxon>Ecdysozoa</taxon>
        <taxon>Arthropoda</taxon>
        <taxon>Chelicerata</taxon>
        <taxon>Merostomata</taxon>
        <taxon>Xiphosura</taxon>
        <taxon>Limulidae</taxon>
        <taxon>Limulus</taxon>
    </lineage>
</organism>
<evidence type="ECO:0000313" key="4">
    <source>
        <dbReference type="RefSeq" id="XP_013774475.1"/>
    </source>
</evidence>
<dbReference type="InterPro" id="IPR021150">
    <property type="entry name" value="Ubiq_cyt_c_chap"/>
</dbReference>